<reference evidence="2" key="1">
    <citation type="submission" date="2022-10" db="EMBL/GenBank/DDBJ databases">
        <title>The complete genomes of actinobacterial strains from the NBC collection.</title>
        <authorList>
            <person name="Joergensen T.S."/>
            <person name="Alvarez Arevalo M."/>
            <person name="Sterndorff E.B."/>
            <person name="Faurdal D."/>
            <person name="Vuksanovic O."/>
            <person name="Mourched A.-S."/>
            <person name="Charusanti P."/>
            <person name="Shaw S."/>
            <person name="Blin K."/>
            <person name="Weber T."/>
        </authorList>
    </citation>
    <scope>NUCLEOTIDE SEQUENCE</scope>
    <source>
        <strain evidence="2">NBC_00148</strain>
    </source>
</reference>
<feature type="transmembrane region" description="Helical" evidence="1">
    <location>
        <begin position="25"/>
        <end position="49"/>
    </location>
</feature>
<gene>
    <name evidence="2" type="ORF">OG222_16580</name>
</gene>
<organism evidence="2">
    <name type="scientific">Streptomyces sp. NBC_00148</name>
    <dbReference type="NCBI Taxonomy" id="2903626"/>
    <lineage>
        <taxon>Bacteria</taxon>
        <taxon>Bacillati</taxon>
        <taxon>Actinomycetota</taxon>
        <taxon>Actinomycetes</taxon>
        <taxon>Kitasatosporales</taxon>
        <taxon>Streptomycetaceae</taxon>
        <taxon>Streptomyces</taxon>
    </lineage>
</organism>
<evidence type="ECO:0008006" key="3">
    <source>
        <dbReference type="Google" id="ProtNLM"/>
    </source>
</evidence>
<accession>A0AAU1LTF4</accession>
<dbReference type="AlphaFoldDB" id="A0AAU1LTF4"/>
<name>A0AAU1LTF4_9ACTN</name>
<proteinExistence type="predicted"/>
<dbReference type="EMBL" id="CP108169">
    <property type="protein sequence ID" value="WTQ74616.1"/>
    <property type="molecule type" value="Genomic_DNA"/>
</dbReference>
<keyword evidence="1" id="KW-1133">Transmembrane helix</keyword>
<sequence>MASSSDAVAREGVPRTPLAVAVSAWAAPLLVLTGFAFVAFVPVLIALVAALARALDTGVKAVAAALAVAYAVPFVLWQARPDGAPSLSKDIHPGFVGLIVAISAALLLTIHGVRRR</sequence>
<feature type="transmembrane region" description="Helical" evidence="1">
    <location>
        <begin position="61"/>
        <end position="79"/>
    </location>
</feature>
<feature type="transmembrane region" description="Helical" evidence="1">
    <location>
        <begin position="91"/>
        <end position="110"/>
    </location>
</feature>
<keyword evidence="1" id="KW-0472">Membrane</keyword>
<keyword evidence="1" id="KW-0812">Transmembrane</keyword>
<protein>
    <recommendedName>
        <fullName evidence="3">L-lactate permease</fullName>
    </recommendedName>
</protein>
<evidence type="ECO:0000313" key="2">
    <source>
        <dbReference type="EMBL" id="WTQ74616.1"/>
    </source>
</evidence>
<evidence type="ECO:0000256" key="1">
    <source>
        <dbReference type="SAM" id="Phobius"/>
    </source>
</evidence>